<dbReference type="Proteomes" id="UP000572540">
    <property type="component" value="Unassembled WGS sequence"/>
</dbReference>
<comment type="caution">
    <text evidence="2">The sequence shown here is derived from an EMBL/GenBank/DDBJ whole genome shotgun (WGS) entry which is preliminary data.</text>
</comment>
<organism evidence="2 3">
    <name type="scientific">Paraburkholderia bryophila</name>
    <dbReference type="NCBI Taxonomy" id="420952"/>
    <lineage>
        <taxon>Bacteria</taxon>
        <taxon>Pseudomonadati</taxon>
        <taxon>Pseudomonadota</taxon>
        <taxon>Betaproteobacteria</taxon>
        <taxon>Burkholderiales</taxon>
        <taxon>Burkholderiaceae</taxon>
        <taxon>Paraburkholderia</taxon>
    </lineage>
</organism>
<name>A0A7Y9WD81_9BURK</name>
<sequence length="224" mass="24262">MSRENAPSSERAGRTRGGFGAGLDQIGDGFGLRQVELVVEESAAREFARLRETQAERAAGLDAALQHELQHDRTAVALQFDHVFAGVRMRRRKVERDAAVEHVAAAVEERHVARVTRCKRLTGERLHQRLSRRFSRAAERDPHDADAASTGRGGNGDNGIGIGGEHGGLAKNGGGRAARLGVAWTDAARGIVTRAFASVDDAWLPAKAARRIDRFTPLTGIYLK</sequence>
<feature type="compositionally biased region" description="Gly residues" evidence="1">
    <location>
        <begin position="151"/>
        <end position="164"/>
    </location>
</feature>
<evidence type="ECO:0000313" key="3">
    <source>
        <dbReference type="Proteomes" id="UP000572540"/>
    </source>
</evidence>
<protein>
    <submittedName>
        <fullName evidence="2">Uncharacterized protein</fullName>
    </submittedName>
</protein>
<proteinExistence type="predicted"/>
<dbReference type="EMBL" id="JACCAU010000001">
    <property type="protein sequence ID" value="NYH17813.1"/>
    <property type="molecule type" value="Genomic_DNA"/>
</dbReference>
<reference evidence="2 3" key="1">
    <citation type="submission" date="2020-07" db="EMBL/GenBank/DDBJ databases">
        <title>Exploring microbial biodiversity for novel pathways involved in the catabolism of aromatic compounds derived from lignin.</title>
        <authorList>
            <person name="Elkins J."/>
        </authorList>
    </citation>
    <scope>NUCLEOTIDE SEQUENCE [LARGE SCALE GENOMIC DNA]</scope>
    <source>
        <strain evidence="2 3">H2C3B</strain>
    </source>
</reference>
<evidence type="ECO:0000313" key="2">
    <source>
        <dbReference type="EMBL" id="NYH17813.1"/>
    </source>
</evidence>
<evidence type="ECO:0000256" key="1">
    <source>
        <dbReference type="SAM" id="MobiDB-lite"/>
    </source>
</evidence>
<feature type="region of interest" description="Disordered" evidence="1">
    <location>
        <begin position="132"/>
        <end position="164"/>
    </location>
</feature>
<feature type="region of interest" description="Disordered" evidence="1">
    <location>
        <begin position="1"/>
        <end position="20"/>
    </location>
</feature>
<gene>
    <name evidence="2" type="ORF">GGD41_005041</name>
</gene>
<feature type="compositionally biased region" description="Basic and acidic residues" evidence="1">
    <location>
        <begin position="136"/>
        <end position="146"/>
    </location>
</feature>
<accession>A0A7Y9WD81</accession>
<dbReference type="AlphaFoldDB" id="A0A7Y9WD81"/>